<dbReference type="CDD" id="cd06193">
    <property type="entry name" value="siderophore_interacting"/>
    <property type="match status" value="1"/>
</dbReference>
<dbReference type="Gene3D" id="2.40.30.10">
    <property type="entry name" value="Translation factors"/>
    <property type="match status" value="1"/>
</dbReference>
<evidence type="ECO:0000313" key="3">
    <source>
        <dbReference type="EMBL" id="WEX81369.1"/>
    </source>
</evidence>
<gene>
    <name evidence="3" type="ORF">PYH38_000776</name>
</gene>
<proteinExistence type="inferred from homology"/>
<dbReference type="InterPro" id="IPR007037">
    <property type="entry name" value="SIP_rossman_dom"/>
</dbReference>
<comment type="similarity">
    <text evidence="1">Belongs to the SIP oxidoreductase family.</text>
</comment>
<dbReference type="InterPro" id="IPR039374">
    <property type="entry name" value="SIP_fam"/>
</dbReference>
<evidence type="ECO:0000313" key="4">
    <source>
        <dbReference type="Proteomes" id="UP001235547"/>
    </source>
</evidence>
<evidence type="ECO:0000259" key="2">
    <source>
        <dbReference type="PROSITE" id="PS51384"/>
    </source>
</evidence>
<dbReference type="InterPro" id="IPR039261">
    <property type="entry name" value="FNR_nucleotide-bd"/>
</dbReference>
<accession>A0ABY8CS00</accession>
<dbReference type="EMBL" id="CP120370">
    <property type="protein sequence ID" value="WEX81369.1"/>
    <property type="molecule type" value="Genomic_DNA"/>
</dbReference>
<protein>
    <submittedName>
        <fullName evidence="3">Siderophore-interacting protein</fullName>
    </submittedName>
</protein>
<dbReference type="InterPro" id="IPR017938">
    <property type="entry name" value="Riboflavin_synthase-like_b-brl"/>
</dbReference>
<keyword evidence="4" id="KW-1185">Reference proteome</keyword>
<dbReference type="Pfam" id="PF08021">
    <property type="entry name" value="FAD_binding_9"/>
    <property type="match status" value="1"/>
</dbReference>
<dbReference type="InterPro" id="IPR017927">
    <property type="entry name" value="FAD-bd_FR_type"/>
</dbReference>
<dbReference type="RefSeq" id="WP_280732115.1">
    <property type="nucleotide sequence ID" value="NZ_CP120370.1"/>
</dbReference>
<dbReference type="PANTHER" id="PTHR30157">
    <property type="entry name" value="FERRIC REDUCTASE, NADPH-DEPENDENT"/>
    <property type="match status" value="1"/>
</dbReference>
<reference evidence="3 4" key="1">
    <citation type="submission" date="2023-03" db="EMBL/GenBank/DDBJ databases">
        <authorList>
            <person name="Kaur S."/>
            <person name="Espinosa-Saiz D."/>
            <person name="Velazquez E."/>
            <person name="Menendez E."/>
            <person name="diCenzo G.C."/>
        </authorList>
    </citation>
    <scope>NUCLEOTIDE SEQUENCE [LARGE SCALE GENOMIC DNA]</scope>
    <source>
        <strain evidence="3 4">LMG 27395</strain>
    </source>
</reference>
<name>A0ABY8CS00_9HYPH</name>
<dbReference type="Gene3D" id="3.40.50.80">
    <property type="entry name" value="Nucleotide-binding domain of ferredoxin-NADP reductase (FNR) module"/>
    <property type="match status" value="1"/>
</dbReference>
<sequence length="361" mass="39717">MSGGDDTTSTKDTNLAYRLQASILTNSPECVLERLHIHLLEHDVDSHLSSGSLVVELAAVSGILRLIDGGIEVDVFAADLETLYFVKVWLEDALADEPAARTARIEWSKSCLQRHLPPSFCVLTVDSTTDIAPRLRRIRFRTADTRSFDTLDDIHLRILFNFQEIAERHGSSESQQQVPSSDIKPIWRAYTVRFVDPANHTIAVDFVMHDDEGPGSSWARRAARGDVVGAAGPSGGGFNDAQWYLLAGDETALPAISRILESLDETKTATVIIEVGTSADTISFTSRAAVDTKWLYRDASEASCRPGLAQAIAHVDIPHISLKRFAWVACEAKAAKAIRATLRDRGFAKEEQSVAAYWHTM</sequence>
<organism evidence="3 4">
    <name type="scientific">Sinorhizobium numidicum</name>
    <dbReference type="NCBI Taxonomy" id="680248"/>
    <lineage>
        <taxon>Bacteria</taxon>
        <taxon>Pseudomonadati</taxon>
        <taxon>Pseudomonadota</taxon>
        <taxon>Alphaproteobacteria</taxon>
        <taxon>Hyphomicrobiales</taxon>
        <taxon>Rhizobiaceae</taxon>
        <taxon>Sinorhizobium/Ensifer group</taxon>
        <taxon>Sinorhizobium</taxon>
    </lineage>
</organism>
<dbReference type="Proteomes" id="UP001235547">
    <property type="component" value="Chromosome 2"/>
</dbReference>
<dbReference type="SUPFAM" id="SSF63380">
    <property type="entry name" value="Riboflavin synthase domain-like"/>
    <property type="match status" value="1"/>
</dbReference>
<evidence type="ECO:0000256" key="1">
    <source>
        <dbReference type="ARBA" id="ARBA00035644"/>
    </source>
</evidence>
<dbReference type="PANTHER" id="PTHR30157:SF0">
    <property type="entry name" value="NADPH-DEPENDENT FERRIC-CHELATE REDUCTASE"/>
    <property type="match status" value="1"/>
</dbReference>
<dbReference type="PROSITE" id="PS51384">
    <property type="entry name" value="FAD_FR"/>
    <property type="match status" value="1"/>
</dbReference>
<dbReference type="InterPro" id="IPR013113">
    <property type="entry name" value="SIP_FAD-bd"/>
</dbReference>
<dbReference type="Pfam" id="PF04954">
    <property type="entry name" value="SIP"/>
    <property type="match status" value="1"/>
</dbReference>
<feature type="domain" description="FAD-binding FR-type" evidence="2">
    <location>
        <begin position="118"/>
        <end position="240"/>
    </location>
</feature>